<feature type="domain" description="Peptidase C1A papain C-terminal" evidence="3">
    <location>
        <begin position="86"/>
        <end position="174"/>
    </location>
</feature>
<gene>
    <name evidence="4" type="ORF">ONB1V03_LOCUS21217</name>
</gene>
<evidence type="ECO:0000313" key="4">
    <source>
        <dbReference type="EMBL" id="CAD7664659.1"/>
    </source>
</evidence>
<evidence type="ECO:0000256" key="2">
    <source>
        <dbReference type="SAM" id="MobiDB-lite"/>
    </source>
</evidence>
<dbReference type="EMBL" id="OC954885">
    <property type="protein sequence ID" value="CAD7664659.1"/>
    <property type="molecule type" value="Genomic_DNA"/>
</dbReference>
<dbReference type="OrthoDB" id="5821723at2759"/>
<evidence type="ECO:0000256" key="1">
    <source>
        <dbReference type="ARBA" id="ARBA00008455"/>
    </source>
</evidence>
<organism evidence="4">
    <name type="scientific">Oppiella nova</name>
    <dbReference type="NCBI Taxonomy" id="334625"/>
    <lineage>
        <taxon>Eukaryota</taxon>
        <taxon>Metazoa</taxon>
        <taxon>Ecdysozoa</taxon>
        <taxon>Arthropoda</taxon>
        <taxon>Chelicerata</taxon>
        <taxon>Arachnida</taxon>
        <taxon>Acari</taxon>
        <taxon>Acariformes</taxon>
        <taxon>Sarcoptiformes</taxon>
        <taxon>Oribatida</taxon>
        <taxon>Brachypylina</taxon>
        <taxon>Oppioidea</taxon>
        <taxon>Oppiidae</taxon>
        <taxon>Oppiella</taxon>
    </lineage>
</organism>
<sequence>MWRVFEHNVEAMNGKFSYTEHINRFADMTEEEIIAQFAGFPLTPEARNRINRTVSGGHERGRNGMNGTDGRDRKPVRDENDGSWVYDWRSVGVVGPVQYQGGCGSCTLFAAAGLVETYWARLGHGVQALSSQQMIDCYPDPDYNVCDGGAAFEPIYDYVRDKGLTSWDEYPYQAT</sequence>
<protein>
    <recommendedName>
        <fullName evidence="3">Peptidase C1A papain C-terminal domain-containing protein</fullName>
    </recommendedName>
</protein>
<dbReference type="AlphaFoldDB" id="A0A7R9QZU3"/>
<dbReference type="SUPFAM" id="SSF54001">
    <property type="entry name" value="Cysteine proteinases"/>
    <property type="match status" value="1"/>
</dbReference>
<name>A0A7R9QZU3_9ACAR</name>
<dbReference type="Gene3D" id="3.90.70.10">
    <property type="entry name" value="Cysteine proteinases"/>
    <property type="match status" value="1"/>
</dbReference>
<dbReference type="InterPro" id="IPR038765">
    <property type="entry name" value="Papain-like_cys_pep_sf"/>
</dbReference>
<proteinExistence type="inferred from homology"/>
<keyword evidence="5" id="KW-1185">Reference proteome</keyword>
<dbReference type="PANTHER" id="PTHR12411">
    <property type="entry name" value="CYSTEINE PROTEASE FAMILY C1-RELATED"/>
    <property type="match status" value="1"/>
</dbReference>
<dbReference type="InterPro" id="IPR000668">
    <property type="entry name" value="Peptidase_C1A_C"/>
</dbReference>
<accession>A0A7R9QZU3</accession>
<reference evidence="4" key="1">
    <citation type="submission" date="2020-11" db="EMBL/GenBank/DDBJ databases">
        <authorList>
            <person name="Tran Van P."/>
        </authorList>
    </citation>
    <scope>NUCLEOTIDE SEQUENCE</scope>
</reference>
<dbReference type="GO" id="GO:0006508">
    <property type="term" value="P:proteolysis"/>
    <property type="evidence" value="ECO:0007669"/>
    <property type="project" value="InterPro"/>
</dbReference>
<dbReference type="GO" id="GO:0008234">
    <property type="term" value="F:cysteine-type peptidase activity"/>
    <property type="evidence" value="ECO:0007669"/>
    <property type="project" value="InterPro"/>
</dbReference>
<dbReference type="Proteomes" id="UP000728032">
    <property type="component" value="Unassembled WGS sequence"/>
</dbReference>
<feature type="region of interest" description="Disordered" evidence="2">
    <location>
        <begin position="52"/>
        <end position="78"/>
    </location>
</feature>
<dbReference type="Gene3D" id="1.10.287.2250">
    <property type="match status" value="1"/>
</dbReference>
<dbReference type="InterPro" id="IPR013128">
    <property type="entry name" value="Peptidase_C1A"/>
</dbReference>
<evidence type="ECO:0000259" key="3">
    <source>
        <dbReference type="Pfam" id="PF00112"/>
    </source>
</evidence>
<feature type="compositionally biased region" description="Basic and acidic residues" evidence="2">
    <location>
        <begin position="69"/>
        <end position="78"/>
    </location>
</feature>
<evidence type="ECO:0000313" key="5">
    <source>
        <dbReference type="Proteomes" id="UP000728032"/>
    </source>
</evidence>
<dbReference type="EMBL" id="CAJPVJ010040060">
    <property type="protein sequence ID" value="CAG2181796.1"/>
    <property type="molecule type" value="Genomic_DNA"/>
</dbReference>
<feature type="non-terminal residue" evidence="4">
    <location>
        <position position="175"/>
    </location>
</feature>
<dbReference type="Pfam" id="PF00112">
    <property type="entry name" value="Peptidase_C1"/>
    <property type="match status" value="1"/>
</dbReference>
<comment type="similarity">
    <text evidence="1">Belongs to the peptidase C1 family.</text>
</comment>